<evidence type="ECO:0000256" key="7">
    <source>
        <dbReference type="ARBA" id="ARBA00035120"/>
    </source>
</evidence>
<gene>
    <name evidence="10" type="primary">fluC</name>
    <name evidence="10" type="synonym">crcB</name>
    <name evidence="11" type="ORF">P5G52_06835</name>
</gene>
<comment type="function">
    <text evidence="9 10">Fluoride-specific ion channel. Important for reducing fluoride concentration in the cell, thus reducing its toxicity.</text>
</comment>
<keyword evidence="10" id="KW-0406">Ion transport</keyword>
<feature type="transmembrane region" description="Helical" evidence="10">
    <location>
        <begin position="114"/>
        <end position="134"/>
    </location>
</feature>
<organism evidence="11 12">
    <name type="scientific">Arthrobacter burdickii</name>
    <dbReference type="NCBI Taxonomy" id="3035920"/>
    <lineage>
        <taxon>Bacteria</taxon>
        <taxon>Bacillati</taxon>
        <taxon>Actinomycetota</taxon>
        <taxon>Actinomycetes</taxon>
        <taxon>Micrococcales</taxon>
        <taxon>Micrococcaceae</taxon>
        <taxon>Arthrobacter</taxon>
    </lineage>
</organism>
<keyword evidence="12" id="KW-1185">Reference proteome</keyword>
<dbReference type="RefSeq" id="WP_301225892.1">
    <property type="nucleotide sequence ID" value="NZ_JAROCG010000001.1"/>
</dbReference>
<feature type="transmembrane region" description="Helical" evidence="10">
    <location>
        <begin position="44"/>
        <end position="66"/>
    </location>
</feature>
<keyword evidence="3 10" id="KW-0812">Transmembrane</keyword>
<feature type="transmembrane region" description="Helical" evidence="10">
    <location>
        <begin position="16"/>
        <end position="38"/>
    </location>
</feature>
<evidence type="ECO:0000256" key="9">
    <source>
        <dbReference type="ARBA" id="ARBA00049940"/>
    </source>
</evidence>
<comment type="caution">
    <text evidence="11">The sequence shown here is derived from an EMBL/GenBank/DDBJ whole genome shotgun (WGS) entry which is preliminary data.</text>
</comment>
<proteinExistence type="inferred from homology"/>
<evidence type="ECO:0000256" key="3">
    <source>
        <dbReference type="ARBA" id="ARBA00022692"/>
    </source>
</evidence>
<keyword evidence="10" id="KW-0813">Transport</keyword>
<dbReference type="PANTHER" id="PTHR28259:SF1">
    <property type="entry name" value="FLUORIDE EXPORT PROTEIN 1-RELATED"/>
    <property type="match status" value="1"/>
</dbReference>
<dbReference type="EMBL" id="JAROCG010000001">
    <property type="protein sequence ID" value="MDN4610583.1"/>
    <property type="molecule type" value="Genomic_DNA"/>
</dbReference>
<dbReference type="InterPro" id="IPR003691">
    <property type="entry name" value="FluC"/>
</dbReference>
<evidence type="ECO:0000256" key="5">
    <source>
        <dbReference type="ARBA" id="ARBA00023136"/>
    </source>
</evidence>
<dbReference type="Proteomes" id="UP001174209">
    <property type="component" value="Unassembled WGS sequence"/>
</dbReference>
<feature type="binding site" evidence="10">
    <location>
        <position position="92"/>
    </location>
    <ligand>
        <name>Na(+)</name>
        <dbReference type="ChEBI" id="CHEBI:29101"/>
        <note>structural</note>
    </ligand>
</feature>
<comment type="activity regulation">
    <text evidence="10">Na(+) is not transported, but it plays an essential structural role and its presence is essential for fluoride channel function.</text>
</comment>
<dbReference type="PANTHER" id="PTHR28259">
    <property type="entry name" value="FLUORIDE EXPORT PROTEIN 1-RELATED"/>
    <property type="match status" value="1"/>
</dbReference>
<accession>A0ABT8JZI6</accession>
<dbReference type="Pfam" id="PF02537">
    <property type="entry name" value="CRCB"/>
    <property type="match status" value="1"/>
</dbReference>
<evidence type="ECO:0000256" key="8">
    <source>
        <dbReference type="ARBA" id="ARBA00035585"/>
    </source>
</evidence>
<evidence type="ECO:0000256" key="4">
    <source>
        <dbReference type="ARBA" id="ARBA00022989"/>
    </source>
</evidence>
<comment type="similarity">
    <text evidence="7 10">Belongs to the fluoride channel Fluc/FEX (TC 1.A.43) family.</text>
</comment>
<keyword evidence="5 10" id="KW-0472">Membrane</keyword>
<comment type="catalytic activity">
    <reaction evidence="8">
        <text>fluoride(in) = fluoride(out)</text>
        <dbReference type="Rhea" id="RHEA:76159"/>
        <dbReference type="ChEBI" id="CHEBI:17051"/>
    </reaction>
    <physiologicalReaction direction="left-to-right" evidence="8">
        <dbReference type="Rhea" id="RHEA:76160"/>
    </physiologicalReaction>
</comment>
<protein>
    <recommendedName>
        <fullName evidence="10">Fluoride-specific ion channel FluC</fullName>
    </recommendedName>
</protein>
<feature type="binding site" evidence="10">
    <location>
        <position position="89"/>
    </location>
    <ligand>
        <name>Na(+)</name>
        <dbReference type="ChEBI" id="CHEBI:29101"/>
        <note>structural</note>
    </ligand>
</feature>
<sequence>MPSQDQSAPPYVRPAYLGLVFLGGMGGTLARFGLAAALPTPGGLPLGIFLINIAGAFALGLLLEALARRGADHGRRRALRLLLGTGFLGGFTTYSALAVDSALLLGAGRAVEGVAYLAVSVLVGLGATAVGIAVGSRTPSRAASDSAP</sequence>
<keyword evidence="10" id="KW-0915">Sodium</keyword>
<evidence type="ECO:0000313" key="11">
    <source>
        <dbReference type="EMBL" id="MDN4610583.1"/>
    </source>
</evidence>
<reference evidence="11" key="1">
    <citation type="submission" date="2023-06" db="EMBL/GenBank/DDBJ databases">
        <title>MT1 and MT2 Draft Genomes of Novel Species.</title>
        <authorList>
            <person name="Venkateswaran K."/>
        </authorList>
    </citation>
    <scope>NUCLEOTIDE SEQUENCE</scope>
    <source>
        <strain evidence="11">IIF3SC-B10</strain>
    </source>
</reference>
<evidence type="ECO:0000256" key="2">
    <source>
        <dbReference type="ARBA" id="ARBA00022475"/>
    </source>
</evidence>
<name>A0ABT8JZI6_9MICC</name>
<evidence type="ECO:0000256" key="10">
    <source>
        <dbReference type="HAMAP-Rule" id="MF_00454"/>
    </source>
</evidence>
<keyword evidence="6 10" id="KW-0407">Ion channel</keyword>
<evidence type="ECO:0000256" key="1">
    <source>
        <dbReference type="ARBA" id="ARBA00004651"/>
    </source>
</evidence>
<evidence type="ECO:0000256" key="6">
    <source>
        <dbReference type="ARBA" id="ARBA00023303"/>
    </source>
</evidence>
<evidence type="ECO:0000313" key="12">
    <source>
        <dbReference type="Proteomes" id="UP001174209"/>
    </source>
</evidence>
<comment type="subcellular location">
    <subcellularLocation>
        <location evidence="1 10">Cell membrane</location>
        <topology evidence="1 10">Multi-pass membrane protein</topology>
    </subcellularLocation>
</comment>
<keyword evidence="2 10" id="KW-1003">Cell membrane</keyword>
<feature type="transmembrane region" description="Helical" evidence="10">
    <location>
        <begin position="78"/>
        <end position="99"/>
    </location>
</feature>
<dbReference type="HAMAP" id="MF_00454">
    <property type="entry name" value="FluC"/>
    <property type="match status" value="1"/>
</dbReference>
<keyword evidence="4 10" id="KW-1133">Transmembrane helix</keyword>
<keyword evidence="10" id="KW-0479">Metal-binding</keyword>